<evidence type="ECO:0000313" key="1">
    <source>
        <dbReference type="EMBL" id="BCS94500.1"/>
    </source>
</evidence>
<dbReference type="Proteomes" id="UP001320148">
    <property type="component" value="Chromosome"/>
</dbReference>
<accession>A0ABM7PBN6</accession>
<name>A0ABM7PBN6_9BACT</name>
<proteinExistence type="predicted"/>
<dbReference type="RefSeq" id="WP_236890816.1">
    <property type="nucleotide sequence ID" value="NZ_AP024488.1"/>
</dbReference>
<organism evidence="1 2">
    <name type="scientific">Desulfoluna limicola</name>
    <dbReference type="NCBI Taxonomy" id="2810562"/>
    <lineage>
        <taxon>Bacteria</taxon>
        <taxon>Pseudomonadati</taxon>
        <taxon>Thermodesulfobacteriota</taxon>
        <taxon>Desulfobacteria</taxon>
        <taxon>Desulfobacterales</taxon>
        <taxon>Desulfolunaceae</taxon>
        <taxon>Desulfoluna</taxon>
    </lineage>
</organism>
<protein>
    <submittedName>
        <fullName evidence="1">Uncharacterized protein</fullName>
    </submittedName>
</protein>
<evidence type="ECO:0000313" key="2">
    <source>
        <dbReference type="Proteomes" id="UP001320148"/>
    </source>
</evidence>
<gene>
    <name evidence="1" type="ORF">DSLASN_01320</name>
</gene>
<keyword evidence="2" id="KW-1185">Reference proteome</keyword>
<sequence length="61" mass="6378">MATNAAALMADIIKELKAEGFATGNEFAQTEKLAAALGRAVYKHMTLLDDNTGTPASTGHK</sequence>
<reference evidence="1 2" key="1">
    <citation type="submission" date="2021-02" db="EMBL/GenBank/DDBJ databases">
        <title>Complete genome of Desulfoluna sp. strain ASN36.</title>
        <authorList>
            <person name="Takahashi A."/>
            <person name="Kojima H."/>
            <person name="Fukui M."/>
        </authorList>
    </citation>
    <scope>NUCLEOTIDE SEQUENCE [LARGE SCALE GENOMIC DNA]</scope>
    <source>
        <strain evidence="1 2">ASN36</strain>
    </source>
</reference>
<dbReference type="EMBL" id="AP024488">
    <property type="protein sequence ID" value="BCS94500.1"/>
    <property type="molecule type" value="Genomic_DNA"/>
</dbReference>